<dbReference type="RefSeq" id="WP_154580941.1">
    <property type="nucleotide sequence ID" value="NZ_VULP01000012.1"/>
</dbReference>
<organism evidence="1 2">
    <name type="scientific">Anaerobutyricum soehngenii</name>
    <dbReference type="NCBI Taxonomy" id="105843"/>
    <lineage>
        <taxon>Bacteria</taxon>
        <taxon>Bacillati</taxon>
        <taxon>Bacillota</taxon>
        <taxon>Clostridia</taxon>
        <taxon>Lachnospirales</taxon>
        <taxon>Lachnospiraceae</taxon>
        <taxon>Anaerobutyricum</taxon>
    </lineage>
</organism>
<proteinExistence type="predicted"/>
<accession>A0A6N7Y1U3</accession>
<dbReference type="EMBL" id="VULP01000012">
    <property type="protein sequence ID" value="MSU82206.1"/>
    <property type="molecule type" value="Genomic_DNA"/>
</dbReference>
<name>A0A6N7Y1U3_9FIRM</name>
<reference evidence="1 2" key="1">
    <citation type="submission" date="2019-08" db="EMBL/GenBank/DDBJ databases">
        <title>In-depth cultivation of the pig gut microbiome towards novel bacterial diversity and tailored functional studies.</title>
        <authorList>
            <person name="Wylensek D."/>
            <person name="Hitch T.C.A."/>
            <person name="Clavel T."/>
        </authorList>
    </citation>
    <scope>NUCLEOTIDE SEQUENCE [LARGE SCALE GENOMIC DNA]</scope>
    <source>
        <strain evidence="1 2">BSM-383-APC-4H</strain>
    </source>
</reference>
<sequence>MGSGNIKWHVHCSVCGAFLEKSAQSDSEVDCKKCRSTLEILVKDDIVSVRPLVIRDEQLKERMSVYSRKFMNPSGKKS</sequence>
<dbReference type="AlphaFoldDB" id="A0A6N7Y1U3"/>
<protein>
    <submittedName>
        <fullName evidence="1">Uncharacterized protein</fullName>
    </submittedName>
</protein>
<evidence type="ECO:0000313" key="1">
    <source>
        <dbReference type="EMBL" id="MSU82206.1"/>
    </source>
</evidence>
<comment type="caution">
    <text evidence="1">The sequence shown here is derived from an EMBL/GenBank/DDBJ whole genome shotgun (WGS) entry which is preliminary data.</text>
</comment>
<evidence type="ECO:0000313" key="2">
    <source>
        <dbReference type="Proteomes" id="UP000433359"/>
    </source>
</evidence>
<gene>
    <name evidence="1" type="ORF">FYJ25_07525</name>
</gene>
<dbReference type="Proteomes" id="UP000433359">
    <property type="component" value="Unassembled WGS sequence"/>
</dbReference>